<gene>
    <name evidence="2" type="ORF">GTO89_14785</name>
</gene>
<dbReference type="OrthoDB" id="292792at2"/>
<dbReference type="Proteomes" id="UP000471031">
    <property type="component" value="Unassembled WGS sequence"/>
</dbReference>
<protein>
    <recommendedName>
        <fullName evidence="4">DUF4157 domain-containing protein</fullName>
    </recommendedName>
</protein>
<evidence type="ECO:0008006" key="4">
    <source>
        <dbReference type="Google" id="ProtNLM"/>
    </source>
</evidence>
<dbReference type="EMBL" id="WXEX01000014">
    <property type="protein sequence ID" value="MZP44298.1"/>
    <property type="molecule type" value="Genomic_DNA"/>
</dbReference>
<comment type="caution">
    <text evidence="2">The sequence shown here is derived from an EMBL/GenBank/DDBJ whole genome shotgun (WGS) entry which is preliminary data.</text>
</comment>
<proteinExistence type="predicted"/>
<feature type="region of interest" description="Disordered" evidence="1">
    <location>
        <begin position="1"/>
        <end position="30"/>
    </location>
</feature>
<feature type="compositionally biased region" description="Basic and acidic residues" evidence="1">
    <location>
        <begin position="1"/>
        <end position="12"/>
    </location>
</feature>
<dbReference type="RefSeq" id="WP_161262862.1">
    <property type="nucleotide sequence ID" value="NZ_JAFBDC010000014.1"/>
</dbReference>
<evidence type="ECO:0000313" key="3">
    <source>
        <dbReference type="Proteomes" id="UP000471031"/>
    </source>
</evidence>
<accession>A0A845LDN0</accession>
<keyword evidence="3" id="KW-1185">Reference proteome</keyword>
<organism evidence="2 3">
    <name type="scientific">Heliomicrobium gestii</name>
    <name type="common">Heliobacterium gestii</name>
    <dbReference type="NCBI Taxonomy" id="2699"/>
    <lineage>
        <taxon>Bacteria</taxon>
        <taxon>Bacillati</taxon>
        <taxon>Bacillota</taxon>
        <taxon>Clostridia</taxon>
        <taxon>Eubacteriales</taxon>
        <taxon>Heliobacteriaceae</taxon>
        <taxon>Heliomicrobium</taxon>
    </lineage>
</organism>
<evidence type="ECO:0000313" key="2">
    <source>
        <dbReference type="EMBL" id="MZP44298.1"/>
    </source>
</evidence>
<sequence>MADFESVKKGLESKSSGRSGHYMMQNGMGVQRTPPLESAFPAGVTTGEIAQLQRIIGNRAVAQLLGSQSGQRVEDPTRTESGVPVNDDPALEQEASVMGEKAVQLVAASEEEEAPVQEKHLPHEAWHVVQQMEGGVTPIVPLKDGILRGIVQKAPNPARYGPGNENGPRPAFPFKDAANQANYPSNIPEMGDTTKHHVIPWNKLKAFVKAMIDNHHPEINAILQGAVDIMMAQSPLVNGTRMQGASTQASLTGEINAPIQNGFNAVDQDSIATSICWLPGNLFIGPLTNNRCDDPGEEFETNARGAVGPKRFDILEELYNDIEVFLSNPQVLSPTIVQNFTTIRDWTEPAPYNPDAWNNVYGKWYLIELW</sequence>
<feature type="region of interest" description="Disordered" evidence="1">
    <location>
        <begin position="67"/>
        <end position="87"/>
    </location>
</feature>
<name>A0A845LDN0_HELGE</name>
<evidence type="ECO:0000256" key="1">
    <source>
        <dbReference type="SAM" id="MobiDB-lite"/>
    </source>
</evidence>
<dbReference type="AlphaFoldDB" id="A0A845LDN0"/>
<reference evidence="2 3" key="1">
    <citation type="submission" date="2020-01" db="EMBL/GenBank/DDBJ databases">
        <title>Whole genome sequence of Heliobacterium gestii DSM 11169.</title>
        <authorList>
            <person name="Kyndt J.A."/>
            <person name="Meyer T.E."/>
        </authorList>
    </citation>
    <scope>NUCLEOTIDE SEQUENCE [LARGE SCALE GENOMIC DNA]</scope>
    <source>
        <strain evidence="2 3">DSM 11169</strain>
    </source>
</reference>